<dbReference type="InterPro" id="IPR013922">
    <property type="entry name" value="Cyclin_PHO80-like"/>
</dbReference>
<feature type="region of interest" description="Disordered" evidence="1">
    <location>
        <begin position="386"/>
        <end position="418"/>
    </location>
</feature>
<dbReference type="Gene3D" id="1.10.472.10">
    <property type="entry name" value="Cyclin-like"/>
    <property type="match status" value="1"/>
</dbReference>
<sequence>MPSFFPRSMGRHQLPLTPPEYPPTYSGTYPGMPYNQSYAQQSAAPKSDVPYDYSDRRSTGLSYQPSLPSMMYQPSTAYSNPSTNMAQATQYYGKMGPILPPLVPTRPPTYEQAVAGDMAYQLRHETGAREDAQAHSKAEKPIGGVATVLDYDMETMTEFVIEMAHGMYALFSTPICIADIDLMKSIQLGAQQNIDPVFRKWVSQVLIATRLPLASILLGLHYLSMRMTQLSSDQRRSHQNQRQRMLTIALLLASKFLDDHTFVNRSWAEVSGIEVSVLNWLELEWFQAMDHRLHRDPEEHQGFNSWKQHWKEYEHQANSRKNGNVKLTPLDTNIQYHKNTRPSWSPMSGFGSHAKRNAQMPQIQSDPMQLDTPAYTPYDSAWLFPRSGTESSPASAPHTGPTTPEYYGSTAPGASWSGHEGYSRRTMFGFPPSLTLTAQQAAQLQPQSQYPYYHPGMPQLVPGHVPGHPLHCGCFHCTRSPPSYFLNHYGHGQAMPVAG</sequence>
<comment type="caution">
    <text evidence="2">The sequence shown here is derived from an EMBL/GenBank/DDBJ whole genome shotgun (WGS) entry which is preliminary data.</text>
</comment>
<evidence type="ECO:0008006" key="4">
    <source>
        <dbReference type="Google" id="ProtNLM"/>
    </source>
</evidence>
<name>A0A9P4M5K0_9PEZI</name>
<accession>A0A9P4M5K0</accession>
<reference evidence="2" key="1">
    <citation type="journal article" date="2020" name="Stud. Mycol.">
        <title>101 Dothideomycetes genomes: a test case for predicting lifestyles and emergence of pathogens.</title>
        <authorList>
            <person name="Haridas S."/>
            <person name="Albert R."/>
            <person name="Binder M."/>
            <person name="Bloem J."/>
            <person name="Labutti K."/>
            <person name="Salamov A."/>
            <person name="Andreopoulos B."/>
            <person name="Baker S."/>
            <person name="Barry K."/>
            <person name="Bills G."/>
            <person name="Bluhm B."/>
            <person name="Cannon C."/>
            <person name="Castanera R."/>
            <person name="Culley D."/>
            <person name="Daum C."/>
            <person name="Ezra D."/>
            <person name="Gonzalez J."/>
            <person name="Henrissat B."/>
            <person name="Kuo A."/>
            <person name="Liang C."/>
            <person name="Lipzen A."/>
            <person name="Lutzoni F."/>
            <person name="Magnuson J."/>
            <person name="Mondo S."/>
            <person name="Nolan M."/>
            <person name="Ohm R."/>
            <person name="Pangilinan J."/>
            <person name="Park H.-J."/>
            <person name="Ramirez L."/>
            <person name="Alfaro M."/>
            <person name="Sun H."/>
            <person name="Tritt A."/>
            <person name="Yoshinaga Y."/>
            <person name="Zwiers L.-H."/>
            <person name="Turgeon B."/>
            <person name="Goodwin S."/>
            <person name="Spatafora J."/>
            <person name="Crous P."/>
            <person name="Grigoriev I."/>
        </authorList>
    </citation>
    <scope>NUCLEOTIDE SEQUENCE</scope>
    <source>
        <strain evidence="2">CBS 133067</strain>
    </source>
</reference>
<keyword evidence="3" id="KW-1185">Reference proteome</keyword>
<dbReference type="InterPro" id="IPR036915">
    <property type="entry name" value="Cyclin-like_sf"/>
</dbReference>
<protein>
    <recommendedName>
        <fullName evidence="4">Cyclin</fullName>
    </recommendedName>
</protein>
<feature type="region of interest" description="Disordered" evidence="1">
    <location>
        <begin position="1"/>
        <end position="66"/>
    </location>
</feature>
<dbReference type="GO" id="GO:0005634">
    <property type="term" value="C:nucleus"/>
    <property type="evidence" value="ECO:0007669"/>
    <property type="project" value="TreeGrafter"/>
</dbReference>
<evidence type="ECO:0000313" key="3">
    <source>
        <dbReference type="Proteomes" id="UP000799772"/>
    </source>
</evidence>
<organism evidence="2 3">
    <name type="scientific">Rhizodiscina lignyota</name>
    <dbReference type="NCBI Taxonomy" id="1504668"/>
    <lineage>
        <taxon>Eukaryota</taxon>
        <taxon>Fungi</taxon>
        <taxon>Dikarya</taxon>
        <taxon>Ascomycota</taxon>
        <taxon>Pezizomycotina</taxon>
        <taxon>Dothideomycetes</taxon>
        <taxon>Pleosporomycetidae</taxon>
        <taxon>Aulographales</taxon>
        <taxon>Rhizodiscinaceae</taxon>
        <taxon>Rhizodiscina</taxon>
    </lineage>
</organism>
<dbReference type="CDD" id="cd20557">
    <property type="entry name" value="CYCLIN_ScPCL1-like"/>
    <property type="match status" value="1"/>
</dbReference>
<dbReference type="Pfam" id="PF08613">
    <property type="entry name" value="Cyclin"/>
    <property type="match status" value="1"/>
</dbReference>
<dbReference type="PANTHER" id="PTHR15615">
    <property type="match status" value="1"/>
</dbReference>
<dbReference type="Proteomes" id="UP000799772">
    <property type="component" value="Unassembled WGS sequence"/>
</dbReference>
<dbReference type="EMBL" id="ML978127">
    <property type="protein sequence ID" value="KAF2097930.1"/>
    <property type="molecule type" value="Genomic_DNA"/>
</dbReference>
<proteinExistence type="predicted"/>
<dbReference type="AlphaFoldDB" id="A0A9P4M5K0"/>
<evidence type="ECO:0000313" key="2">
    <source>
        <dbReference type="EMBL" id="KAF2097930.1"/>
    </source>
</evidence>
<gene>
    <name evidence="2" type="ORF">NA57DRAFT_76730</name>
</gene>
<dbReference type="GO" id="GO:0019901">
    <property type="term" value="F:protein kinase binding"/>
    <property type="evidence" value="ECO:0007669"/>
    <property type="project" value="InterPro"/>
</dbReference>
<dbReference type="GO" id="GO:0016538">
    <property type="term" value="F:cyclin-dependent protein serine/threonine kinase regulator activity"/>
    <property type="evidence" value="ECO:0007669"/>
    <property type="project" value="TreeGrafter"/>
</dbReference>
<dbReference type="SUPFAM" id="SSF47954">
    <property type="entry name" value="Cyclin-like"/>
    <property type="match status" value="1"/>
</dbReference>
<dbReference type="PANTHER" id="PTHR15615:SF27">
    <property type="entry name" value="PHO85 CYCLIN CLG1"/>
    <property type="match status" value="1"/>
</dbReference>
<feature type="compositionally biased region" description="Polar residues" evidence="1">
    <location>
        <begin position="34"/>
        <end position="44"/>
    </location>
</feature>
<evidence type="ECO:0000256" key="1">
    <source>
        <dbReference type="SAM" id="MobiDB-lite"/>
    </source>
</evidence>
<dbReference type="OrthoDB" id="244495at2759"/>
<dbReference type="GO" id="GO:0000307">
    <property type="term" value="C:cyclin-dependent protein kinase holoenzyme complex"/>
    <property type="evidence" value="ECO:0007669"/>
    <property type="project" value="TreeGrafter"/>
</dbReference>